<dbReference type="AlphaFoldDB" id="A0A516PWN9"/>
<evidence type="ECO:0000259" key="1">
    <source>
        <dbReference type="Pfam" id="PF13460"/>
    </source>
</evidence>
<organism evidence="2 3">
    <name type="scientific">Microlunatus elymi</name>
    <dbReference type="NCBI Taxonomy" id="2596828"/>
    <lineage>
        <taxon>Bacteria</taxon>
        <taxon>Bacillati</taxon>
        <taxon>Actinomycetota</taxon>
        <taxon>Actinomycetes</taxon>
        <taxon>Propionibacteriales</taxon>
        <taxon>Propionibacteriaceae</taxon>
        <taxon>Microlunatus</taxon>
    </lineage>
</organism>
<dbReference type="SUPFAM" id="SSF51735">
    <property type="entry name" value="NAD(P)-binding Rossmann-fold domains"/>
    <property type="match status" value="1"/>
</dbReference>
<dbReference type="PANTHER" id="PTHR43162">
    <property type="match status" value="1"/>
</dbReference>
<dbReference type="InterPro" id="IPR016040">
    <property type="entry name" value="NAD(P)-bd_dom"/>
</dbReference>
<evidence type="ECO:0000313" key="2">
    <source>
        <dbReference type="EMBL" id="QDP95595.1"/>
    </source>
</evidence>
<dbReference type="Gene3D" id="3.90.25.10">
    <property type="entry name" value="UDP-galactose 4-epimerase, domain 1"/>
    <property type="match status" value="1"/>
</dbReference>
<dbReference type="OrthoDB" id="116343at2"/>
<feature type="domain" description="NAD(P)-binding" evidence="1">
    <location>
        <begin position="6"/>
        <end position="137"/>
    </location>
</feature>
<gene>
    <name evidence="2" type="ORF">FOE78_06445</name>
</gene>
<evidence type="ECO:0000313" key="3">
    <source>
        <dbReference type="Proteomes" id="UP000319263"/>
    </source>
</evidence>
<dbReference type="Proteomes" id="UP000319263">
    <property type="component" value="Chromosome"/>
</dbReference>
<dbReference type="RefSeq" id="WP_143985563.1">
    <property type="nucleotide sequence ID" value="NZ_CP041692.1"/>
</dbReference>
<reference evidence="2 3" key="1">
    <citation type="submission" date="2019-07" db="EMBL/GenBank/DDBJ databases">
        <title>Microlunatus dokdonensis sp. nov. isolated from the rhizospheric soil of the wild plant Elymus tsukushiensis.</title>
        <authorList>
            <person name="Ghim S.-Y."/>
            <person name="Hwang Y.-J."/>
            <person name="Son J.-S."/>
            <person name="Shin J.-H."/>
        </authorList>
    </citation>
    <scope>NUCLEOTIDE SEQUENCE [LARGE SCALE GENOMIC DNA]</scope>
    <source>
        <strain evidence="2 3">KUDC0627</strain>
    </source>
</reference>
<proteinExistence type="predicted"/>
<dbReference type="InterPro" id="IPR036291">
    <property type="entry name" value="NAD(P)-bd_dom_sf"/>
</dbReference>
<dbReference type="EMBL" id="CP041692">
    <property type="protein sequence ID" value="QDP95595.1"/>
    <property type="molecule type" value="Genomic_DNA"/>
</dbReference>
<dbReference type="Gene3D" id="3.40.50.720">
    <property type="entry name" value="NAD(P)-binding Rossmann-like Domain"/>
    <property type="match status" value="1"/>
</dbReference>
<keyword evidence="3" id="KW-1185">Reference proteome</keyword>
<accession>A0A516PWN9</accession>
<protein>
    <submittedName>
        <fullName evidence="2">NAD-dependent epimerase/dehydratase family protein</fullName>
    </submittedName>
</protein>
<dbReference type="InterPro" id="IPR051604">
    <property type="entry name" value="Ergot_Alk_Oxidoreductase"/>
</dbReference>
<dbReference type="KEGG" id="mik:FOE78_06445"/>
<name>A0A516PWN9_9ACTN</name>
<sequence>MIIITGATGNVGRHLTEIVAASGHQVAAVSRGTSAPPPDHPGITSFVADLTDPDSLEPVLQRADALFLVVPGDGSAIDGPKLLDRVARAGVRRVVLLSSQAAGIRRSHDAMLALEDDVRRSGLEHTILRPAGFASNTLGWAPSIIDRSTVFAPFAEVALPVIDPLDIAEVAAITLTQDGHDGATYLLTGPEAITPRQQAAAIGRTLDRPIDFVELTREQALDQLLRMMPAPVAEGTLAILGGPTPLEQQVSEAVPKITGRQHSYQDWARRHTAAFGGSTPPNS</sequence>
<dbReference type="Pfam" id="PF13460">
    <property type="entry name" value="NAD_binding_10"/>
    <property type="match status" value="1"/>
</dbReference>
<dbReference type="PANTHER" id="PTHR43162:SF1">
    <property type="entry name" value="PRESTALK A DIFFERENTIATION PROTEIN A"/>
    <property type="match status" value="1"/>
</dbReference>